<feature type="coiled-coil region" evidence="1">
    <location>
        <begin position="806"/>
        <end position="917"/>
    </location>
</feature>
<protein>
    <submittedName>
        <fullName evidence="3">AAA family ATPase</fullName>
    </submittedName>
</protein>
<feature type="coiled-coil region" evidence="1">
    <location>
        <begin position="702"/>
        <end position="774"/>
    </location>
</feature>
<dbReference type="SUPFAM" id="SSF52540">
    <property type="entry name" value="P-loop containing nucleoside triphosphate hydrolases"/>
    <property type="match status" value="2"/>
</dbReference>
<dbReference type="PANTHER" id="PTHR32114">
    <property type="entry name" value="ABC TRANSPORTER ABCH.3"/>
    <property type="match status" value="1"/>
</dbReference>
<dbReference type="Pfam" id="PF13558">
    <property type="entry name" value="SbcC_Walker_B"/>
    <property type="match status" value="1"/>
</dbReference>
<feature type="coiled-coil region" evidence="1">
    <location>
        <begin position="969"/>
        <end position="1022"/>
    </location>
</feature>
<accession>A0ABV7CJ44</accession>
<dbReference type="Proteomes" id="UP001595453">
    <property type="component" value="Unassembled WGS sequence"/>
</dbReference>
<feature type="coiled-coil region" evidence="1">
    <location>
        <begin position="337"/>
        <end position="388"/>
    </location>
</feature>
<dbReference type="InterPro" id="IPR027417">
    <property type="entry name" value="P-loop_NTPase"/>
</dbReference>
<dbReference type="PANTHER" id="PTHR32114:SF2">
    <property type="entry name" value="ABC TRANSPORTER ABCH.3"/>
    <property type="match status" value="1"/>
</dbReference>
<keyword evidence="4" id="KW-1185">Reference proteome</keyword>
<dbReference type="RefSeq" id="WP_377123239.1">
    <property type="nucleotide sequence ID" value="NZ_JBHRSD010000014.1"/>
</dbReference>
<name>A0ABV7CJ44_9GAMM</name>
<reference evidence="4" key="1">
    <citation type="journal article" date="2019" name="Int. J. Syst. Evol. Microbiol.">
        <title>The Global Catalogue of Microorganisms (GCM) 10K type strain sequencing project: providing services to taxonomists for standard genome sequencing and annotation.</title>
        <authorList>
            <consortium name="The Broad Institute Genomics Platform"/>
            <consortium name="The Broad Institute Genome Sequencing Center for Infectious Disease"/>
            <person name="Wu L."/>
            <person name="Ma J."/>
        </authorList>
    </citation>
    <scope>NUCLEOTIDE SEQUENCE [LARGE SCALE GENOMIC DNA]</scope>
    <source>
        <strain evidence="4">KCTC 42730</strain>
    </source>
</reference>
<proteinExistence type="predicted"/>
<dbReference type="Gene3D" id="3.40.50.300">
    <property type="entry name" value="P-loop containing nucleotide triphosphate hydrolases"/>
    <property type="match status" value="2"/>
</dbReference>
<feature type="coiled-coil region" evidence="1">
    <location>
        <begin position="230"/>
        <end position="291"/>
    </location>
</feature>
<feature type="domain" description="Rad50/SbcC-type AAA" evidence="2">
    <location>
        <begin position="6"/>
        <end position="283"/>
    </location>
</feature>
<dbReference type="InterPro" id="IPR038729">
    <property type="entry name" value="Rad50/SbcC_AAA"/>
</dbReference>
<gene>
    <name evidence="3" type="ORF">ACFOEE_08655</name>
</gene>
<evidence type="ECO:0000313" key="3">
    <source>
        <dbReference type="EMBL" id="MFC3032587.1"/>
    </source>
</evidence>
<feature type="coiled-coil region" evidence="1">
    <location>
        <begin position="489"/>
        <end position="569"/>
    </location>
</feature>
<feature type="coiled-coil region" evidence="1">
    <location>
        <begin position="624"/>
        <end position="651"/>
    </location>
</feature>
<keyword evidence="1" id="KW-0175">Coiled coil</keyword>
<evidence type="ECO:0000259" key="2">
    <source>
        <dbReference type="Pfam" id="PF13476"/>
    </source>
</evidence>
<dbReference type="Pfam" id="PF13476">
    <property type="entry name" value="AAA_23"/>
    <property type="match status" value="1"/>
</dbReference>
<dbReference type="EMBL" id="JBHRSD010000014">
    <property type="protein sequence ID" value="MFC3032587.1"/>
    <property type="molecule type" value="Genomic_DNA"/>
</dbReference>
<evidence type="ECO:0000313" key="4">
    <source>
        <dbReference type="Proteomes" id="UP001595453"/>
    </source>
</evidence>
<comment type="caution">
    <text evidence="3">The sequence shown here is derived from an EMBL/GenBank/DDBJ whole genome shotgun (WGS) entry which is preliminary data.</text>
</comment>
<sequence>MKLLAIVIKNLASIPEAEIDFTKAPLADAGLFAITGDTGAGKSTILDAICLALYGKTARLRNDQKQKVVFNGDDIKLNDPRHLLRRGSAEASCKVVFEGNDGKCYSAVWSVGRARGKLDGKLKAATQQLFDADGQLLVEGSVQVVKQNEQVLGLNFEQFTRAVLLAQHEFAAFLRASADERAQLLECLTGTEQFSQIGQAIFARHKHYEQALAAQQLRLGDFELLSDEALAQLQQSLQELGEQRTSLQQQQAKLGNQQSWYVQQQQWQQERSELAQQLSQLQQHYAERQQDFMTAEQSAAAQTIADNRAQAKQLAASAQQWHAAKTQLQALDHDAALQACELELQQAIELFKQHDNRLQQAKPVVHKLRQLEAQIGQQQALAGNLAAQRLSMQQQLEVCKQKQDTDRSSQAELLAAQRQNAAQQPTHAPYLKLLPEWSGVRVRLVRLQQLLEMLADNQQEFAHRQAEQSTLAQHAQQQQTQWQHQQQTVIRLQNQLQTLQAALKAADVSALQQRSQQLQGLLHQLQTKEQLAEQALEYESESKQLLMQLEAAKLQLKDTQGQLQLHQQRVVLTRGNLEQIRFRSSASVSELRAQLRSGEECMVCGATHHPYAIEQIDTHWLALLKDFGQQLQAAEQAQQQAQERYQDKLALCERLTTRHSLTSQQQQHIKQQQQQVLQTMKELQHALALPDDLTLVNCKGLWQQLQNEINAQQQQLQQQSALIAEEQHQHQLLTEYNEQWQTTKQRLQTVEQNLNSLRLQAQALDAELITLKAELDPVLLELPWWSQFDTAPQQHLHAAQNALQQAAQWQQTQHTLSERLKELQLQQTQNMQQTEQLNLQLQQLDTQYQRMQAEIGTLKQSRAALLDEQLEVESWFSELEQQVKQAQQQRDDIQQAAQQLHKQRDEQRIQLQHLDTQLLQNQRQQQENDSRYRHWLNGFLGQYPKLQESDLAALLALSDTTRETWLQQAKQLQQDLLTANSALQQLDKQLKQHSQLQPEYTLVQLQQQAEQTQQVMDSLQEQWVTLKAKLTGHEQNVAQFGAQQEKLKLMLAEFEQWSQLNSLLGDATGKKLRNLAQVQTLKLLLSYANQQLQSLSRRYRLTHINHSLDIAIIDRDMADEQRSVNTLSGGESFLVSMALALGLAALSSEQVKIGSLFIDEGFGTLDPQTLSVALDALDALQAQGRKVGVISHVAEMTERVATQIHVQKRPGGSSKVTIKQA</sequence>
<evidence type="ECO:0000256" key="1">
    <source>
        <dbReference type="SAM" id="Coils"/>
    </source>
</evidence>
<organism evidence="3 4">
    <name type="scientific">Pseudoalteromonas fenneropenaei</name>
    <dbReference type="NCBI Taxonomy" id="1737459"/>
    <lineage>
        <taxon>Bacteria</taxon>
        <taxon>Pseudomonadati</taxon>
        <taxon>Pseudomonadota</taxon>
        <taxon>Gammaproteobacteria</taxon>
        <taxon>Alteromonadales</taxon>
        <taxon>Pseudoalteromonadaceae</taxon>
        <taxon>Pseudoalteromonas</taxon>
    </lineage>
</organism>